<organism evidence="4 5">
    <name type="scientific">Streptosporangium fragile</name>
    <dbReference type="NCBI Taxonomy" id="46186"/>
    <lineage>
        <taxon>Bacteria</taxon>
        <taxon>Bacillati</taxon>
        <taxon>Actinomycetota</taxon>
        <taxon>Actinomycetes</taxon>
        <taxon>Streptosporangiales</taxon>
        <taxon>Streptosporangiaceae</taxon>
        <taxon>Streptosporangium</taxon>
    </lineage>
</organism>
<dbReference type="EMBL" id="BAAAVI010000024">
    <property type="protein sequence ID" value="GAA2875553.1"/>
    <property type="molecule type" value="Genomic_DNA"/>
</dbReference>
<name>A0ABN3W103_9ACTN</name>
<dbReference type="Proteomes" id="UP001500831">
    <property type="component" value="Unassembled WGS sequence"/>
</dbReference>
<dbReference type="InterPro" id="IPR027417">
    <property type="entry name" value="P-loop_NTPase"/>
</dbReference>
<proteinExistence type="predicted"/>
<keyword evidence="3" id="KW-0472">Membrane</keyword>
<gene>
    <name evidence="4" type="primary">traB_2</name>
    <name evidence="4" type="ORF">GCM10010517_36460</name>
</gene>
<dbReference type="RefSeq" id="WP_344972806.1">
    <property type="nucleotide sequence ID" value="NZ_BAAAVI010000024.1"/>
</dbReference>
<evidence type="ECO:0000313" key="5">
    <source>
        <dbReference type="Proteomes" id="UP001500831"/>
    </source>
</evidence>
<protein>
    <submittedName>
        <fullName evidence="4">Plasmid transfer protein TraB</fullName>
    </submittedName>
</protein>
<feature type="coiled-coil region" evidence="1">
    <location>
        <begin position="325"/>
        <end position="359"/>
    </location>
</feature>
<evidence type="ECO:0000256" key="2">
    <source>
        <dbReference type="SAM" id="MobiDB-lite"/>
    </source>
</evidence>
<dbReference type="Gene3D" id="3.40.50.300">
    <property type="entry name" value="P-loop containing nucleotide triphosphate hydrolases"/>
    <property type="match status" value="1"/>
</dbReference>
<keyword evidence="1" id="KW-0175">Coiled coil</keyword>
<keyword evidence="3" id="KW-0812">Transmembrane</keyword>
<comment type="caution">
    <text evidence="4">The sequence shown here is derived from an EMBL/GenBank/DDBJ whole genome shotgun (WGS) entry which is preliminary data.</text>
</comment>
<keyword evidence="3" id="KW-1133">Transmembrane helix</keyword>
<keyword evidence="5" id="KW-1185">Reference proteome</keyword>
<feature type="transmembrane region" description="Helical" evidence="3">
    <location>
        <begin position="27"/>
        <end position="51"/>
    </location>
</feature>
<dbReference type="SUPFAM" id="SSF52540">
    <property type="entry name" value="P-loop containing nucleoside triphosphate hydrolases"/>
    <property type="match status" value="1"/>
</dbReference>
<evidence type="ECO:0000313" key="4">
    <source>
        <dbReference type="EMBL" id="GAA2875553.1"/>
    </source>
</evidence>
<reference evidence="4 5" key="1">
    <citation type="journal article" date="2019" name="Int. J. Syst. Evol. Microbiol.">
        <title>The Global Catalogue of Microorganisms (GCM) 10K type strain sequencing project: providing services to taxonomists for standard genome sequencing and annotation.</title>
        <authorList>
            <consortium name="The Broad Institute Genomics Platform"/>
            <consortium name="The Broad Institute Genome Sequencing Center for Infectious Disease"/>
            <person name="Wu L."/>
            <person name="Ma J."/>
        </authorList>
    </citation>
    <scope>NUCLEOTIDE SEQUENCE [LARGE SCALE GENOMIC DNA]</scope>
    <source>
        <strain evidence="4 5">JCM 6242</strain>
    </source>
</reference>
<feature type="region of interest" description="Disordered" evidence="2">
    <location>
        <begin position="564"/>
        <end position="588"/>
    </location>
</feature>
<sequence length="672" mass="72766">MAARTKELATVEESSVNKVVAKGVSKLVTLSSPWVVGVLTFGVGCAFHVILDSDDPDVVAWTAFLMSAAVLVLTAVTYGQSHARGPWGRIHTTATTLLSGLWVTGATINGPLTVVTGRLVLIGGFTLALSWNIRTVIRLKGWDAPGAISDPLALLFGQGAANAGMPAIEARTTTATAHKVEGAVQLEAGRQTADDLTKKVPYIESGIGLPPGSITTAIDPDDASKAKVTISDPRVMKHPIPWPGPSRPGASIADALRHGLWQDLDELAYVIVGHHLQIMGQTGSGKSIGGAWNLLAEIVTRYDVAVFAVDVTKGTQTLGPLAEALHRFETTKAGAKALLREIQEQVKERTDQLSAKKKQKWVRGCGLTYWVLWIEEFPDVFDMLTDKEQENFLSMLKAIRSAGGTVVMSLQRSDYTQMPTLARGQLAKACFGVESAHDAGFGLSEAQQDANARPELWSNKQPGMAYWDAPSIPDERIAMPLRTYAWGLVDGEIDDERANEEMRAHAAAWPAAAKPVDPGTAAISRLHDGAPALGVATAELERPDEVEDEDDEEAVENVTAEYLTTDDPDPDIHAGPDDPITDRPDDPEWEFAPPAQTMTPQERGAALIAHLQGLWDGGARNFATRDLRPLWESTDMSRAWAQKQLKKLIEAGVLDYDDDEQRYLMPERPHVD</sequence>
<accession>A0ABN3W103</accession>
<evidence type="ECO:0000256" key="3">
    <source>
        <dbReference type="SAM" id="Phobius"/>
    </source>
</evidence>
<feature type="transmembrane region" description="Helical" evidence="3">
    <location>
        <begin position="58"/>
        <end position="78"/>
    </location>
</feature>
<evidence type="ECO:0000256" key="1">
    <source>
        <dbReference type="SAM" id="Coils"/>
    </source>
</evidence>
<feature type="compositionally biased region" description="Basic and acidic residues" evidence="2">
    <location>
        <begin position="570"/>
        <end position="586"/>
    </location>
</feature>